<dbReference type="AlphaFoldDB" id="A0A9X5FCR5"/>
<dbReference type="Proteomes" id="UP000774283">
    <property type="component" value="Unassembled WGS sequence"/>
</dbReference>
<feature type="binding site" evidence="4">
    <location>
        <begin position="101"/>
        <end position="103"/>
    </location>
    <ligand>
        <name>acetyl-CoA</name>
        <dbReference type="ChEBI" id="CHEBI:57288"/>
    </ligand>
</feature>
<dbReference type="PANTHER" id="PTHR37817:SF1">
    <property type="entry name" value="N-ACETYLTRANSFERASE EIS"/>
    <property type="match status" value="1"/>
</dbReference>
<feature type="active site" description="Proton acceptor; via carboxylate" evidence="4">
    <location>
        <position position="446"/>
    </location>
</feature>
<dbReference type="GO" id="GO:0034069">
    <property type="term" value="F:aminoglycoside N-acetyltransferase activity"/>
    <property type="evidence" value="ECO:0007669"/>
    <property type="project" value="TreeGrafter"/>
</dbReference>
<accession>A0A9X5FCR5</accession>
<organism evidence="6 7">
    <name type="scientific">Sanguibacter hominis ATCC BAA-789</name>
    <dbReference type="NCBI Taxonomy" id="1312740"/>
    <lineage>
        <taxon>Bacteria</taxon>
        <taxon>Bacillati</taxon>
        <taxon>Actinomycetota</taxon>
        <taxon>Actinomycetes</taxon>
        <taxon>Micrococcales</taxon>
        <taxon>Sanguibacteraceae</taxon>
        <taxon>Sanguibacter</taxon>
    </lineage>
</organism>
<dbReference type="GO" id="GO:0030649">
    <property type="term" value="P:aminoglycoside antibiotic catabolic process"/>
    <property type="evidence" value="ECO:0007669"/>
    <property type="project" value="TreeGrafter"/>
</dbReference>
<dbReference type="HAMAP" id="MF_01812">
    <property type="entry name" value="Eis"/>
    <property type="match status" value="1"/>
</dbReference>
<dbReference type="SUPFAM" id="SSF55718">
    <property type="entry name" value="SCP-like"/>
    <property type="match status" value="1"/>
</dbReference>
<evidence type="ECO:0000259" key="5">
    <source>
        <dbReference type="PROSITE" id="PS51186"/>
    </source>
</evidence>
<keyword evidence="2 4" id="KW-0808">Transferase</keyword>
<dbReference type="Pfam" id="PF17668">
    <property type="entry name" value="Acetyltransf_17"/>
    <property type="match status" value="1"/>
</dbReference>
<reference evidence="6 7" key="1">
    <citation type="submission" date="2020-04" db="EMBL/GenBank/DDBJ databases">
        <title>MicrobeNet Type strains.</title>
        <authorList>
            <person name="Nicholson A.C."/>
        </authorList>
    </citation>
    <scope>NUCLEOTIDE SEQUENCE [LARGE SCALE GENOMIC DNA]</scope>
    <source>
        <strain evidence="6 7">ATCC BAA-789</strain>
    </source>
</reference>
<sequence length="446" mass="48258">MTFPTGYRTRPLRPEDEREVLALDSWGFPTGTDLDTLVEIGLTLHWDRFVGVATDAEDPDAVPIDGARPVRSELVAMHGSRPFAQFPVPGAEIPVGGLTWVVVHPQHRRRGILRAMIDHHFAACRERGEAVSALFAAEATIYGRFGYGLAANDLRVTVPRGAALRPALTADDATSGTVRIEELSVERHGALIDTIATEASRRPLGTDAPHDALLNRPGSVRYDSLTARRRLADPPAFREGKESQRIVIVERDGEPRAYAILRRESRWEVPGPRGVVHVSEAVVTDPAAARTLWATLLDLDLMAETQASMLPEDDALLELLADPRSAQARRADNLWVRVVDPAAALAQRRYAAAVDVVLHVQDSVLPENTGAYRVTAQPFEPATVVRTDASPDLSLDVRALGSAYLGGVTLAQLALGGHVVEHTTGALATASAAFAWPVAPVCPWVF</sequence>
<dbReference type="InterPro" id="IPR016181">
    <property type="entry name" value="Acyl_CoA_acyltransferase"/>
</dbReference>
<dbReference type="Pfam" id="PF13527">
    <property type="entry name" value="Acetyltransf_9"/>
    <property type="match status" value="1"/>
</dbReference>
<dbReference type="NCBIfam" id="NF002367">
    <property type="entry name" value="PRK01346.1-4"/>
    <property type="match status" value="1"/>
</dbReference>
<feature type="binding site" evidence="4">
    <location>
        <begin position="109"/>
        <end position="114"/>
    </location>
    <ligand>
        <name>acetyl-CoA</name>
        <dbReference type="ChEBI" id="CHEBI:57288"/>
    </ligand>
</feature>
<dbReference type="InterPro" id="IPR022902">
    <property type="entry name" value="NAcTrfase_Eis"/>
</dbReference>
<comment type="caution">
    <text evidence="6">The sequence shown here is derived from an EMBL/GenBank/DDBJ whole genome shotgun (WGS) entry which is preliminary data.</text>
</comment>
<feature type="domain" description="N-acetyltransferase" evidence="5">
    <location>
        <begin position="7"/>
        <end position="171"/>
    </location>
</feature>
<dbReference type="Gene3D" id="3.40.630.30">
    <property type="match status" value="2"/>
</dbReference>
<dbReference type="InterPro" id="IPR051554">
    <property type="entry name" value="Acetyltransferase_Eis"/>
</dbReference>
<dbReference type="EMBL" id="JAAXOW010000001">
    <property type="protein sequence ID" value="NKX91874.1"/>
    <property type="molecule type" value="Genomic_DNA"/>
</dbReference>
<dbReference type="InterPro" id="IPR025559">
    <property type="entry name" value="Eis_dom"/>
</dbReference>
<dbReference type="PANTHER" id="PTHR37817">
    <property type="entry name" value="N-ACETYLTRANSFERASE EIS"/>
    <property type="match status" value="1"/>
</dbReference>
<dbReference type="PROSITE" id="PS51186">
    <property type="entry name" value="GNAT"/>
    <property type="match status" value="1"/>
</dbReference>
<comment type="caution">
    <text evidence="4">Lacks conserved residue(s) required for the propagation of feature annotation.</text>
</comment>
<name>A0A9X5FCR5_9MICO</name>
<feature type="active site" description="Proton donor" evidence="4">
    <location>
        <position position="142"/>
    </location>
</feature>
<gene>
    <name evidence="6" type="ORF">HF995_01055</name>
</gene>
<dbReference type="Gene3D" id="3.30.1050.10">
    <property type="entry name" value="SCP2 sterol-binding domain"/>
    <property type="match status" value="1"/>
</dbReference>
<evidence type="ECO:0000256" key="4">
    <source>
        <dbReference type="HAMAP-Rule" id="MF_01812"/>
    </source>
</evidence>
<protein>
    <submittedName>
        <fullName evidence="6">GNAT family N-acetyltransferase</fullName>
    </submittedName>
</protein>
<dbReference type="RefSeq" id="WP_168445983.1">
    <property type="nucleotide sequence ID" value="NZ_JAAXOW010000001.1"/>
</dbReference>
<evidence type="ECO:0000313" key="6">
    <source>
        <dbReference type="EMBL" id="NKX91874.1"/>
    </source>
</evidence>
<comment type="similarity">
    <text evidence="1 4">Belongs to the acetyltransferase Eis family.</text>
</comment>
<comment type="subunit">
    <text evidence="4">Homohexamer; trimer of dimers.</text>
</comment>
<dbReference type="SUPFAM" id="SSF55729">
    <property type="entry name" value="Acyl-CoA N-acyltransferases (Nat)"/>
    <property type="match status" value="1"/>
</dbReference>
<keyword evidence="3 4" id="KW-0012">Acyltransferase</keyword>
<dbReference type="InterPro" id="IPR036527">
    <property type="entry name" value="SCP2_sterol-bd_dom_sf"/>
</dbReference>
<evidence type="ECO:0000256" key="1">
    <source>
        <dbReference type="ARBA" id="ARBA00009213"/>
    </source>
</evidence>
<dbReference type="InterPro" id="IPR041380">
    <property type="entry name" value="Acetyltransf_17"/>
</dbReference>
<proteinExistence type="inferred from homology"/>
<evidence type="ECO:0000313" key="7">
    <source>
        <dbReference type="Proteomes" id="UP000774283"/>
    </source>
</evidence>
<dbReference type="Pfam" id="PF13530">
    <property type="entry name" value="SCP2_2"/>
    <property type="match status" value="1"/>
</dbReference>
<dbReference type="InterPro" id="IPR000182">
    <property type="entry name" value="GNAT_dom"/>
</dbReference>
<keyword evidence="7" id="KW-1185">Reference proteome</keyword>
<evidence type="ECO:0000256" key="3">
    <source>
        <dbReference type="ARBA" id="ARBA00023315"/>
    </source>
</evidence>
<evidence type="ECO:0000256" key="2">
    <source>
        <dbReference type="ARBA" id="ARBA00022679"/>
    </source>
</evidence>
<dbReference type="CDD" id="cd04301">
    <property type="entry name" value="NAT_SF"/>
    <property type="match status" value="1"/>
</dbReference>